<feature type="non-terminal residue" evidence="15">
    <location>
        <position position="1"/>
    </location>
</feature>
<evidence type="ECO:0000256" key="6">
    <source>
        <dbReference type="ARBA" id="ARBA00022989"/>
    </source>
</evidence>
<keyword evidence="10" id="KW-0010">Activator</keyword>
<evidence type="ECO:0000256" key="7">
    <source>
        <dbReference type="ARBA" id="ARBA00023015"/>
    </source>
</evidence>
<keyword evidence="11" id="KW-0804">Transcription</keyword>
<evidence type="ECO:0000256" key="1">
    <source>
        <dbReference type="ARBA" id="ARBA00004123"/>
    </source>
</evidence>
<evidence type="ECO:0000256" key="2">
    <source>
        <dbReference type="ARBA" id="ARBA00004648"/>
    </source>
</evidence>
<feature type="region of interest" description="Disordered" evidence="14">
    <location>
        <begin position="20"/>
        <end position="93"/>
    </location>
</feature>
<keyword evidence="6" id="KW-1133">Transmembrane helix</keyword>
<keyword evidence="3" id="KW-0812">Transmembrane</keyword>
<evidence type="ECO:0000256" key="11">
    <source>
        <dbReference type="ARBA" id="ARBA00023163"/>
    </source>
</evidence>
<evidence type="ECO:0000256" key="4">
    <source>
        <dbReference type="ARBA" id="ARBA00022824"/>
    </source>
</evidence>
<keyword evidence="8" id="KW-0238">DNA-binding</keyword>
<evidence type="ECO:0000256" key="10">
    <source>
        <dbReference type="ARBA" id="ARBA00023159"/>
    </source>
</evidence>
<evidence type="ECO:0000256" key="14">
    <source>
        <dbReference type="SAM" id="MobiDB-lite"/>
    </source>
</evidence>
<comment type="caution">
    <text evidence="15">The sequence shown here is derived from an EMBL/GenBank/DDBJ whole genome shotgun (WGS) entry which is preliminary data.</text>
</comment>
<proteinExistence type="predicted"/>
<evidence type="ECO:0000256" key="12">
    <source>
        <dbReference type="ARBA" id="ARBA00023180"/>
    </source>
</evidence>
<evidence type="ECO:0000256" key="8">
    <source>
        <dbReference type="ARBA" id="ARBA00023125"/>
    </source>
</evidence>
<dbReference type="Proteomes" id="UP001434883">
    <property type="component" value="Unassembled WGS sequence"/>
</dbReference>
<keyword evidence="16" id="KW-1185">Reference proteome</keyword>
<dbReference type="PANTHER" id="PTHR46004">
    <property type="entry name" value="CYCLIC AMP RESPONSE ELEMENT-BINDING PROTEIN A"/>
    <property type="match status" value="1"/>
</dbReference>
<evidence type="ECO:0000313" key="15">
    <source>
        <dbReference type="EMBL" id="MEQ2202729.1"/>
    </source>
</evidence>
<organism evidence="15 16">
    <name type="scientific">Xenoophorus captivus</name>
    <dbReference type="NCBI Taxonomy" id="1517983"/>
    <lineage>
        <taxon>Eukaryota</taxon>
        <taxon>Metazoa</taxon>
        <taxon>Chordata</taxon>
        <taxon>Craniata</taxon>
        <taxon>Vertebrata</taxon>
        <taxon>Euteleostomi</taxon>
        <taxon>Actinopterygii</taxon>
        <taxon>Neopterygii</taxon>
        <taxon>Teleostei</taxon>
        <taxon>Neoteleostei</taxon>
        <taxon>Acanthomorphata</taxon>
        <taxon>Ovalentaria</taxon>
        <taxon>Atherinomorphae</taxon>
        <taxon>Cyprinodontiformes</taxon>
        <taxon>Goodeidae</taxon>
        <taxon>Xenoophorus</taxon>
    </lineage>
</organism>
<keyword evidence="13" id="KW-0539">Nucleus</keyword>
<evidence type="ECO:0000313" key="16">
    <source>
        <dbReference type="Proteomes" id="UP001434883"/>
    </source>
</evidence>
<name>A0ABV0R3N2_9TELE</name>
<reference evidence="15 16" key="1">
    <citation type="submission" date="2021-06" db="EMBL/GenBank/DDBJ databases">
        <authorList>
            <person name="Palmer J.M."/>
        </authorList>
    </citation>
    <scope>NUCLEOTIDE SEQUENCE [LARGE SCALE GENOMIC DNA]</scope>
    <source>
        <strain evidence="15 16">XC_2019</strain>
        <tissue evidence="15">Muscle</tissue>
    </source>
</reference>
<evidence type="ECO:0000256" key="5">
    <source>
        <dbReference type="ARBA" id="ARBA00022968"/>
    </source>
</evidence>
<evidence type="ECO:0000256" key="3">
    <source>
        <dbReference type="ARBA" id="ARBA00022692"/>
    </source>
</evidence>
<dbReference type="EMBL" id="JAHRIN010033895">
    <property type="protein sequence ID" value="MEQ2202729.1"/>
    <property type="molecule type" value="Genomic_DNA"/>
</dbReference>
<keyword evidence="7" id="KW-0805">Transcription regulation</keyword>
<keyword evidence="4" id="KW-0256">Endoplasmic reticulum</keyword>
<sequence>HFSELLDELSPDALLGQLLSDPFLSEDKGGVESMEGEDGGELSPSSPLPPHITAEHSYSLCGDSRPQSPLSHLTGEHGSEAGGTRVQRGSARSFISHIQPSTLEIC</sequence>
<evidence type="ECO:0000256" key="13">
    <source>
        <dbReference type="ARBA" id="ARBA00023242"/>
    </source>
</evidence>
<keyword evidence="12" id="KW-0325">Glycoprotein</keyword>
<keyword evidence="5" id="KW-0735">Signal-anchor</keyword>
<keyword evidence="9" id="KW-0472">Membrane</keyword>
<gene>
    <name evidence="15" type="primary">CREB3L2_1</name>
    <name evidence="15" type="ORF">XENOCAPTIV_013787</name>
</gene>
<evidence type="ECO:0000256" key="9">
    <source>
        <dbReference type="ARBA" id="ARBA00023136"/>
    </source>
</evidence>
<comment type="subcellular location">
    <subcellularLocation>
        <location evidence="2">Endoplasmic reticulum membrane</location>
        <topology evidence="2">Single-pass type II membrane protein</topology>
    </subcellularLocation>
    <subcellularLocation>
        <location evidence="1">Nucleus</location>
    </subcellularLocation>
</comment>
<dbReference type="PANTHER" id="PTHR46004:SF2">
    <property type="entry name" value="CYCLIC AMP-RESPONSIVE ELEMENT-BINDING PROTEIN 3-LIKE PROTEIN 2"/>
    <property type="match status" value="1"/>
</dbReference>
<accession>A0ABV0R3N2</accession>
<protein>
    <submittedName>
        <fullName evidence="15">Cyclic AMP-responsive element-binding protein 3-like protein 2</fullName>
    </submittedName>
</protein>